<dbReference type="AlphaFoldDB" id="A0A4V3EJM5"/>
<sequence length="182" mass="20897">MNPPLLARTSQPDRQDRSHCRVEDDREIHPCPMCGVDVERYLYAPGRSRVYCTNACRQRAYRWRRANGVRLCVDRTGPTVRMINQKSHALRDSRDPVGDVRDRRRRQVAVCGAYAGAVYPDHVSHTNFVPDHPFSCERCADLVGASEPYHGIPERLMGIVTFPPRSERDRAAPVGWRQWSIN</sequence>
<comment type="caution">
    <text evidence="2">The sequence shown here is derived from an EMBL/GenBank/DDBJ whole genome shotgun (WGS) entry which is preliminary data.</text>
</comment>
<accession>A0A4V3EJM5</accession>
<organism evidence="2 3">
    <name type="scientific">Ilumatobacter fluminis</name>
    <dbReference type="NCBI Taxonomy" id="467091"/>
    <lineage>
        <taxon>Bacteria</taxon>
        <taxon>Bacillati</taxon>
        <taxon>Actinomycetota</taxon>
        <taxon>Acidimicrobiia</taxon>
        <taxon>Acidimicrobiales</taxon>
        <taxon>Ilumatobacteraceae</taxon>
        <taxon>Ilumatobacter</taxon>
    </lineage>
</organism>
<evidence type="ECO:0000313" key="2">
    <source>
        <dbReference type="EMBL" id="TDT17678.1"/>
    </source>
</evidence>
<evidence type="ECO:0000313" key="3">
    <source>
        <dbReference type="Proteomes" id="UP000294558"/>
    </source>
</evidence>
<evidence type="ECO:0000256" key="1">
    <source>
        <dbReference type="SAM" id="MobiDB-lite"/>
    </source>
</evidence>
<dbReference type="Proteomes" id="UP000294558">
    <property type="component" value="Unassembled WGS sequence"/>
</dbReference>
<protein>
    <submittedName>
        <fullName evidence="2">Uncharacterized protein</fullName>
    </submittedName>
</protein>
<reference evidence="2 3" key="1">
    <citation type="submission" date="2019-03" db="EMBL/GenBank/DDBJ databases">
        <title>Sequencing the genomes of 1000 actinobacteria strains.</title>
        <authorList>
            <person name="Klenk H.-P."/>
        </authorList>
    </citation>
    <scope>NUCLEOTIDE SEQUENCE [LARGE SCALE GENOMIC DNA]</scope>
    <source>
        <strain evidence="2 3">DSM 18936</strain>
    </source>
</reference>
<gene>
    <name evidence="2" type="ORF">BDK89_3289</name>
</gene>
<proteinExistence type="predicted"/>
<feature type="region of interest" description="Disordered" evidence="1">
    <location>
        <begin position="1"/>
        <end position="21"/>
    </location>
</feature>
<dbReference type="RefSeq" id="WP_133869952.1">
    <property type="nucleotide sequence ID" value="NZ_SOAU01000001.1"/>
</dbReference>
<dbReference type="EMBL" id="SOAU01000001">
    <property type="protein sequence ID" value="TDT17678.1"/>
    <property type="molecule type" value="Genomic_DNA"/>
</dbReference>
<feature type="compositionally biased region" description="Basic and acidic residues" evidence="1">
    <location>
        <begin position="11"/>
        <end position="21"/>
    </location>
</feature>
<name>A0A4V3EJM5_9ACTN</name>
<dbReference type="OrthoDB" id="4219687at2"/>
<keyword evidence="3" id="KW-1185">Reference proteome</keyword>